<dbReference type="RefSeq" id="WP_306691447.1">
    <property type="nucleotide sequence ID" value="NZ_CP121271.1"/>
</dbReference>
<dbReference type="AlphaFoldDB" id="A0AAX3ZBH0"/>
<dbReference type="PANTHER" id="PTHR46383">
    <property type="entry name" value="ASPARTATE AMINOTRANSFERASE"/>
    <property type="match status" value="1"/>
</dbReference>
<dbReference type="SUPFAM" id="SSF53383">
    <property type="entry name" value="PLP-dependent transferases"/>
    <property type="match status" value="1"/>
</dbReference>
<dbReference type="InterPro" id="IPR050596">
    <property type="entry name" value="AspAT/PAT-like"/>
</dbReference>
<name>A0AAX3ZBH0_STRRO</name>
<dbReference type="InterPro" id="IPR015421">
    <property type="entry name" value="PyrdxlP-dep_Trfase_major"/>
</dbReference>
<proteinExistence type="inferred from homology"/>
<gene>
    <name evidence="7" type="ORF">P7W03_00515</name>
</gene>
<organism evidence="7 8">
    <name type="scientific">Streptomyces rochei</name>
    <name type="common">Streptomyces parvullus</name>
    <dbReference type="NCBI Taxonomy" id="1928"/>
    <lineage>
        <taxon>Bacteria</taxon>
        <taxon>Bacillati</taxon>
        <taxon>Actinomycetota</taxon>
        <taxon>Actinomycetes</taxon>
        <taxon>Kitasatosporales</taxon>
        <taxon>Streptomycetaceae</taxon>
        <taxon>Streptomyces</taxon>
        <taxon>Streptomyces rochei group</taxon>
    </lineage>
</organism>
<protein>
    <submittedName>
        <fullName evidence="7">Pyridoxal phosphate-dependent aminotransferase</fullName>
    </submittedName>
</protein>
<dbReference type="InterPro" id="IPR015424">
    <property type="entry name" value="PyrdxlP-dep_Trfase"/>
</dbReference>
<keyword evidence="5" id="KW-0663">Pyridoxal phosphate</keyword>
<evidence type="ECO:0000313" key="7">
    <source>
        <dbReference type="EMBL" id="WMC84145.1"/>
    </source>
</evidence>
<keyword evidence="3 7" id="KW-0032">Aminotransferase</keyword>
<evidence type="ECO:0000313" key="8">
    <source>
        <dbReference type="Proteomes" id="UP001231701"/>
    </source>
</evidence>
<accession>A0AAX3ZBH0</accession>
<evidence type="ECO:0000256" key="1">
    <source>
        <dbReference type="ARBA" id="ARBA00001933"/>
    </source>
</evidence>
<dbReference type="InterPro" id="IPR004839">
    <property type="entry name" value="Aminotransferase_I/II_large"/>
</dbReference>
<dbReference type="GO" id="GO:0006520">
    <property type="term" value="P:amino acid metabolic process"/>
    <property type="evidence" value="ECO:0007669"/>
    <property type="project" value="InterPro"/>
</dbReference>
<evidence type="ECO:0000256" key="2">
    <source>
        <dbReference type="ARBA" id="ARBA00007441"/>
    </source>
</evidence>
<evidence type="ECO:0000256" key="3">
    <source>
        <dbReference type="ARBA" id="ARBA00022576"/>
    </source>
</evidence>
<comment type="similarity">
    <text evidence="2">Belongs to the class-I pyridoxal-phosphate-dependent aminotransferase family.</text>
</comment>
<dbReference type="GO" id="GO:0030170">
    <property type="term" value="F:pyridoxal phosphate binding"/>
    <property type="evidence" value="ECO:0007669"/>
    <property type="project" value="InterPro"/>
</dbReference>
<dbReference type="Gene3D" id="3.40.640.10">
    <property type="entry name" value="Type I PLP-dependent aspartate aminotransferase-like (Major domain)"/>
    <property type="match status" value="1"/>
</dbReference>
<reference evidence="7" key="1">
    <citation type="submission" date="2023-03" db="EMBL/GenBank/DDBJ databases">
        <title>Borrelidin-producing and root-colonizing Streptomyces rochei is a potent biopesticide for soil-borne oomycete-caused plant diseases.</title>
        <authorList>
            <person name="Zhou D."/>
            <person name="Wang X."/>
            <person name="Navarro-Munoz J.C."/>
            <person name="Li W."/>
            <person name="Li J."/>
            <person name="Jiu M."/>
            <person name="Deng S."/>
            <person name="Ye Y."/>
            <person name="Daly P."/>
            <person name="Wei L."/>
        </authorList>
    </citation>
    <scope>NUCLEOTIDE SEQUENCE</scope>
    <source>
        <strain evidence="7">JK1</strain>
    </source>
</reference>
<sequence length="425" mass="45690">MEPTRSVLDSGALPNDHEDARLIRLYEEQGGEVRDLIYLSLGETWTAVAPGLAASLADPLPAHVHGYTLSPYGLPALRDGLRAYITRTHQLLGAGAAPYDVAVSQSGTRAAMSDFGRLLLSDGAPSDGAPTALAPAPGWDYSGVLTPLGYRMRFYTLAPAQGWQPDPEEVASLLKRAGRGCLLVLNPQHNPTGANWAADRVESIIGAAAAHHAAVLLDDAYYALHAPGEQPTNALRILVEEMPRTSAPWLATRTLGKQFHCNGWGLGALTSRPAILAELARYTQERSYGCALPLQAAMATWLRKEEADAFLEGLRREYAATRRQVADRLRRDLGFPPDAVHVGTCSAYLRFRVPTRFVRDGSEAHYRRLCVAAGVLPGAGSMTVPADAPSGRLGPPAAYVRLFLGQPGHVLDEALDRLARAGLGW</sequence>
<evidence type="ECO:0000256" key="4">
    <source>
        <dbReference type="ARBA" id="ARBA00022679"/>
    </source>
</evidence>
<comment type="cofactor">
    <cofactor evidence="1">
        <name>pyridoxal 5'-phosphate</name>
        <dbReference type="ChEBI" id="CHEBI:597326"/>
    </cofactor>
</comment>
<dbReference type="GeneID" id="90940462"/>
<dbReference type="Proteomes" id="UP001231701">
    <property type="component" value="Chromosome"/>
</dbReference>
<dbReference type="GO" id="GO:0008483">
    <property type="term" value="F:transaminase activity"/>
    <property type="evidence" value="ECO:0007669"/>
    <property type="project" value="UniProtKB-KW"/>
</dbReference>
<evidence type="ECO:0000259" key="6">
    <source>
        <dbReference type="Pfam" id="PF00155"/>
    </source>
</evidence>
<dbReference type="Pfam" id="PF00155">
    <property type="entry name" value="Aminotran_1_2"/>
    <property type="match status" value="1"/>
</dbReference>
<dbReference type="EMBL" id="CP121271">
    <property type="protein sequence ID" value="WMC84145.1"/>
    <property type="molecule type" value="Genomic_DNA"/>
</dbReference>
<evidence type="ECO:0000256" key="5">
    <source>
        <dbReference type="ARBA" id="ARBA00022898"/>
    </source>
</evidence>
<dbReference type="CDD" id="cd00609">
    <property type="entry name" value="AAT_like"/>
    <property type="match status" value="1"/>
</dbReference>
<dbReference type="PANTHER" id="PTHR46383:SF1">
    <property type="entry name" value="ASPARTATE AMINOTRANSFERASE"/>
    <property type="match status" value="1"/>
</dbReference>
<keyword evidence="4" id="KW-0808">Transferase</keyword>
<feature type="domain" description="Aminotransferase class I/classII large" evidence="6">
    <location>
        <begin position="131"/>
        <end position="339"/>
    </location>
</feature>